<sequence length="494" mass="54514">MDGKGEAGDPARQQQEEEEGSDAAASTTASTAGSKPRRRRRAARSKESKLENYDALNWRIHQLYTEQRFDDCDKLIELALQRSQSQCDYALYVRGMILKAQGQLKEAQTAFQEVLRLRPTNHHAALQIARCLYLSGKFRAALDVFDQAAEIGVSSWRVHHDKSMCHVRLKQYDQAEQLLGRALAIYNNALSLQQLARVRILTSDLPGAAKAYEEALKISPEDTEIMTSLGLLYLRMGQPSRAFELFGTCLTYDPRDTRAILAAASIIQDNEDYDVALVKYRISAVLTPESAELWNNIGMCFFGKQKYVAAIACLKRAAYLAPFEWMVAFNLGLVHLTVGQHASAYHFFSASVKLRPKFAPAYGLLGVTLHNLKDPESADTAFKRAIQLDPSDPITHINYAVMLFEHGDIKGAAQQFSVYETIADNMEGFKEEHGDCVHTARLLQTKLKTNNTSTASAAKSSTTPAATAASSSAQVPPVSAVPAANGDSSQEMLL</sequence>
<dbReference type="AlphaFoldDB" id="F2USB8"/>
<dbReference type="InterPro" id="IPR019734">
    <property type="entry name" value="TPR_rpt"/>
</dbReference>
<feature type="repeat" description="TPR" evidence="4">
    <location>
        <begin position="223"/>
        <end position="256"/>
    </location>
</feature>
<feature type="repeat" description="TPR" evidence="4">
    <location>
        <begin position="88"/>
        <end position="121"/>
    </location>
</feature>
<protein>
    <submittedName>
        <fullName evidence="6">Uncharacterized protein</fullName>
    </submittedName>
</protein>
<keyword evidence="2 4" id="KW-0802">TPR repeat</keyword>
<dbReference type="Pfam" id="PF12895">
    <property type="entry name" value="ANAPC3"/>
    <property type="match status" value="1"/>
</dbReference>
<dbReference type="InterPro" id="IPR011990">
    <property type="entry name" value="TPR-like_helical_dom_sf"/>
</dbReference>
<dbReference type="KEGG" id="sre:PTSG_10970"/>
<dbReference type="OrthoDB" id="309339at2759"/>
<dbReference type="PROSITE" id="PS50005">
    <property type="entry name" value="TPR"/>
    <property type="match status" value="6"/>
</dbReference>
<dbReference type="OMA" id="YCEVAWH"/>
<dbReference type="SMART" id="SM00028">
    <property type="entry name" value="TPR"/>
    <property type="match status" value="8"/>
</dbReference>
<evidence type="ECO:0000256" key="2">
    <source>
        <dbReference type="ARBA" id="ARBA00022803"/>
    </source>
</evidence>
<feature type="repeat" description="TPR" evidence="4">
    <location>
        <begin position="325"/>
        <end position="358"/>
    </location>
</feature>
<feature type="region of interest" description="Disordered" evidence="5">
    <location>
        <begin position="1"/>
        <end position="46"/>
    </location>
</feature>
<gene>
    <name evidence="6" type="ORF">PTSG_10970</name>
</gene>
<feature type="compositionally biased region" description="Low complexity" evidence="5">
    <location>
        <begin position="22"/>
        <end position="34"/>
    </location>
</feature>
<feature type="repeat" description="TPR" evidence="4">
    <location>
        <begin position="359"/>
        <end position="392"/>
    </location>
</feature>
<dbReference type="Pfam" id="PF13432">
    <property type="entry name" value="TPR_16"/>
    <property type="match status" value="1"/>
</dbReference>
<organism evidence="7">
    <name type="scientific">Salpingoeca rosetta (strain ATCC 50818 / BSB-021)</name>
    <dbReference type="NCBI Taxonomy" id="946362"/>
    <lineage>
        <taxon>Eukaryota</taxon>
        <taxon>Choanoflagellata</taxon>
        <taxon>Craspedida</taxon>
        <taxon>Salpingoecidae</taxon>
        <taxon>Salpingoeca</taxon>
    </lineage>
</organism>
<evidence type="ECO:0000256" key="3">
    <source>
        <dbReference type="ARBA" id="ARBA00023778"/>
    </source>
</evidence>
<feature type="repeat" description="TPR" evidence="4">
    <location>
        <begin position="189"/>
        <end position="222"/>
    </location>
</feature>
<dbReference type="SUPFAM" id="SSF48452">
    <property type="entry name" value="TPR-like"/>
    <property type="match status" value="2"/>
</dbReference>
<evidence type="ECO:0000256" key="1">
    <source>
        <dbReference type="ARBA" id="ARBA00022737"/>
    </source>
</evidence>
<comment type="similarity">
    <text evidence="3">Belongs to the BBS4 family.</text>
</comment>
<dbReference type="EMBL" id="GL832994">
    <property type="protein sequence ID" value="EGD81027.1"/>
    <property type="molecule type" value="Genomic_DNA"/>
</dbReference>
<proteinExistence type="inferred from homology"/>
<feature type="compositionally biased region" description="Low complexity" evidence="5">
    <location>
        <begin position="452"/>
        <end position="484"/>
    </location>
</feature>
<dbReference type="GeneID" id="16068425"/>
<dbReference type="FunCoup" id="F2USB8">
    <property type="interactions" value="311"/>
</dbReference>
<dbReference type="STRING" id="946362.F2USB8"/>
<dbReference type="Gene3D" id="1.25.40.10">
    <property type="entry name" value="Tetratricopeptide repeat domain"/>
    <property type="match status" value="2"/>
</dbReference>
<dbReference type="GO" id="GO:0036064">
    <property type="term" value="C:ciliary basal body"/>
    <property type="evidence" value="ECO:0007669"/>
    <property type="project" value="TreeGrafter"/>
</dbReference>
<dbReference type="GO" id="GO:0061512">
    <property type="term" value="P:protein localization to cilium"/>
    <property type="evidence" value="ECO:0007669"/>
    <property type="project" value="TreeGrafter"/>
</dbReference>
<dbReference type="PANTHER" id="PTHR44186:SF1">
    <property type="entry name" value="BARDET-BIEDL SYNDROME 4 PROTEIN"/>
    <property type="match status" value="1"/>
</dbReference>
<dbReference type="Proteomes" id="UP000007799">
    <property type="component" value="Unassembled WGS sequence"/>
</dbReference>
<accession>F2USB8</accession>
<name>F2USB8_SALR5</name>
<dbReference type="InParanoid" id="F2USB8"/>
<dbReference type="PANTHER" id="PTHR44186">
    <property type="match status" value="1"/>
</dbReference>
<keyword evidence="1" id="KW-0677">Repeat</keyword>
<dbReference type="GO" id="GO:0060271">
    <property type="term" value="P:cilium assembly"/>
    <property type="evidence" value="ECO:0007669"/>
    <property type="project" value="TreeGrafter"/>
</dbReference>
<evidence type="ECO:0000313" key="7">
    <source>
        <dbReference type="Proteomes" id="UP000007799"/>
    </source>
</evidence>
<feature type="region of interest" description="Disordered" evidence="5">
    <location>
        <begin position="451"/>
        <end position="494"/>
    </location>
</feature>
<dbReference type="Pfam" id="PF13181">
    <property type="entry name" value="TPR_8"/>
    <property type="match status" value="2"/>
</dbReference>
<evidence type="ECO:0000256" key="5">
    <source>
        <dbReference type="SAM" id="MobiDB-lite"/>
    </source>
</evidence>
<reference evidence="6" key="1">
    <citation type="submission" date="2009-08" db="EMBL/GenBank/DDBJ databases">
        <title>Annotation of Salpingoeca rosetta.</title>
        <authorList>
            <consortium name="The Broad Institute Genome Sequencing Platform"/>
            <person name="Russ C."/>
            <person name="Cuomo C."/>
            <person name="Burger G."/>
            <person name="Gray M.W."/>
            <person name="Holland P.W.H."/>
            <person name="King N."/>
            <person name="Lang F.B.F."/>
            <person name="Roger A.J."/>
            <person name="Ruiz-Trillo I."/>
            <person name="Young S.K."/>
            <person name="Zeng Q."/>
            <person name="Gargeya S."/>
            <person name="Alvarado L."/>
            <person name="Berlin A."/>
            <person name="Chapman S.B."/>
            <person name="Chen Z."/>
            <person name="Freedman E."/>
            <person name="Gellesch M."/>
            <person name="Goldberg J."/>
            <person name="Griggs A."/>
            <person name="Gujja S."/>
            <person name="Heilman E."/>
            <person name="Heiman D."/>
            <person name="Howarth C."/>
            <person name="Mehta T."/>
            <person name="Neiman D."/>
            <person name="Pearson M."/>
            <person name="Roberts A."/>
            <person name="Saif S."/>
            <person name="Shea T."/>
            <person name="Shenoy N."/>
            <person name="Sisk P."/>
            <person name="Stolte C."/>
            <person name="Sykes S."/>
            <person name="White J."/>
            <person name="Yandava C."/>
            <person name="Haas B."/>
            <person name="Nusbaum C."/>
            <person name="Birren B."/>
        </authorList>
    </citation>
    <scope>NUCLEOTIDE SEQUENCE [LARGE SCALE GENOMIC DNA]</scope>
    <source>
        <strain evidence="6">ATCC 50818</strain>
    </source>
</reference>
<evidence type="ECO:0000256" key="4">
    <source>
        <dbReference type="PROSITE-ProRule" id="PRU00339"/>
    </source>
</evidence>
<evidence type="ECO:0000313" key="6">
    <source>
        <dbReference type="EMBL" id="EGD81027.1"/>
    </source>
</evidence>
<dbReference type="eggNOG" id="KOG1124">
    <property type="taxonomic scope" value="Eukaryota"/>
</dbReference>
<dbReference type="RefSeq" id="XP_004987897.1">
    <property type="nucleotide sequence ID" value="XM_004987840.1"/>
</dbReference>
<keyword evidence="7" id="KW-1185">Reference proteome</keyword>
<feature type="repeat" description="TPR" evidence="4">
    <location>
        <begin position="291"/>
        <end position="324"/>
    </location>
</feature>